<keyword evidence="1" id="KW-0812">Transmembrane</keyword>
<dbReference type="Proteomes" id="UP000631114">
    <property type="component" value="Unassembled WGS sequence"/>
</dbReference>
<feature type="non-terminal residue" evidence="2">
    <location>
        <position position="1"/>
    </location>
</feature>
<dbReference type="EMBL" id="JADFTS010000001">
    <property type="protein sequence ID" value="KAF9623371.1"/>
    <property type="molecule type" value="Genomic_DNA"/>
</dbReference>
<keyword evidence="1" id="KW-0472">Membrane</keyword>
<dbReference type="AlphaFoldDB" id="A0A835ISL3"/>
<evidence type="ECO:0000256" key="1">
    <source>
        <dbReference type="SAM" id="Phobius"/>
    </source>
</evidence>
<evidence type="ECO:0000313" key="3">
    <source>
        <dbReference type="Proteomes" id="UP000631114"/>
    </source>
</evidence>
<comment type="caution">
    <text evidence="2">The sequence shown here is derived from an EMBL/GenBank/DDBJ whole genome shotgun (WGS) entry which is preliminary data.</text>
</comment>
<keyword evidence="1" id="KW-1133">Transmembrane helix</keyword>
<dbReference type="InterPro" id="IPR036188">
    <property type="entry name" value="FAD/NAD-bd_sf"/>
</dbReference>
<evidence type="ECO:0000313" key="2">
    <source>
        <dbReference type="EMBL" id="KAF9623371.1"/>
    </source>
</evidence>
<accession>A0A835ISL3</accession>
<sequence>VCYKLLCKYCTLDMLPLYEVSFDGGYEGFIFLLLENYGVWKLEAVFAVLIAMAILFAWMFGETKASGKEVLIGILVPKLSSITVRQAVEMVTGNPTCFDSNWRWKASAESDALGKSRIGADEWLRVPSVEDVFALGDCVGFLEQTGKQVLPAPTQGKFLDFFVCYDVQ</sequence>
<feature type="transmembrane region" description="Helical" evidence="1">
    <location>
        <begin position="44"/>
        <end position="61"/>
    </location>
</feature>
<dbReference type="OrthoDB" id="409173at2759"/>
<reference evidence="2 3" key="1">
    <citation type="submission" date="2020-10" db="EMBL/GenBank/DDBJ databases">
        <title>The Coptis chinensis genome and diversification of protoberbering-type alkaloids.</title>
        <authorList>
            <person name="Wang B."/>
            <person name="Shu S."/>
            <person name="Song C."/>
            <person name="Liu Y."/>
        </authorList>
    </citation>
    <scope>NUCLEOTIDE SEQUENCE [LARGE SCALE GENOMIC DNA]</scope>
    <source>
        <strain evidence="2">HL-2020</strain>
        <tissue evidence="2">Leaf</tissue>
    </source>
</reference>
<name>A0A835ISL3_9MAGN</name>
<dbReference type="Gene3D" id="3.50.50.100">
    <property type="match status" value="1"/>
</dbReference>
<protein>
    <submittedName>
        <fullName evidence="2">Uncharacterized protein</fullName>
    </submittedName>
</protein>
<organism evidence="2 3">
    <name type="scientific">Coptis chinensis</name>
    <dbReference type="NCBI Taxonomy" id="261450"/>
    <lineage>
        <taxon>Eukaryota</taxon>
        <taxon>Viridiplantae</taxon>
        <taxon>Streptophyta</taxon>
        <taxon>Embryophyta</taxon>
        <taxon>Tracheophyta</taxon>
        <taxon>Spermatophyta</taxon>
        <taxon>Magnoliopsida</taxon>
        <taxon>Ranunculales</taxon>
        <taxon>Ranunculaceae</taxon>
        <taxon>Coptidoideae</taxon>
        <taxon>Coptis</taxon>
    </lineage>
</organism>
<gene>
    <name evidence="2" type="ORF">IFM89_001291</name>
</gene>
<keyword evidence="3" id="KW-1185">Reference proteome</keyword>
<proteinExistence type="predicted"/>
<dbReference type="SUPFAM" id="SSF51905">
    <property type="entry name" value="FAD/NAD(P)-binding domain"/>
    <property type="match status" value="1"/>
</dbReference>